<evidence type="ECO:0000259" key="1">
    <source>
        <dbReference type="Pfam" id="PF10988"/>
    </source>
</evidence>
<dbReference type="PANTHER" id="PTHR39200:SF1">
    <property type="entry name" value="AUTO-TRANSPORTER ADHESIN HEAD GIN DOMAIN-CONTAINING PROTEIN-RELATED"/>
    <property type="match status" value="1"/>
</dbReference>
<organism evidence="2 3">
    <name type="scientific">Niastella yeongjuensis</name>
    <dbReference type="NCBI Taxonomy" id="354355"/>
    <lineage>
        <taxon>Bacteria</taxon>
        <taxon>Pseudomonadati</taxon>
        <taxon>Bacteroidota</taxon>
        <taxon>Chitinophagia</taxon>
        <taxon>Chitinophagales</taxon>
        <taxon>Chitinophagaceae</taxon>
        <taxon>Niastella</taxon>
    </lineage>
</organism>
<dbReference type="InterPro" id="IPR021255">
    <property type="entry name" value="DUF2807"/>
</dbReference>
<proteinExistence type="predicted"/>
<gene>
    <name evidence="2" type="ORF">A4H97_26790</name>
</gene>
<dbReference type="EMBL" id="LVXG01000010">
    <property type="protein sequence ID" value="OQP51814.1"/>
    <property type="molecule type" value="Genomic_DNA"/>
</dbReference>
<protein>
    <recommendedName>
        <fullName evidence="1">Putative auto-transporter adhesin head GIN domain-containing protein</fullName>
    </recommendedName>
</protein>
<evidence type="ECO:0000313" key="3">
    <source>
        <dbReference type="Proteomes" id="UP000192610"/>
    </source>
</evidence>
<reference evidence="3" key="1">
    <citation type="submission" date="2016-04" db="EMBL/GenBank/DDBJ databases">
        <authorList>
            <person name="Chen L."/>
            <person name="Zhuang W."/>
            <person name="Wang G."/>
        </authorList>
    </citation>
    <scope>NUCLEOTIDE SEQUENCE [LARGE SCALE GENOMIC DNA]</scope>
    <source>
        <strain evidence="3">17621</strain>
    </source>
</reference>
<dbReference type="OrthoDB" id="1150922at2"/>
<keyword evidence="3" id="KW-1185">Reference proteome</keyword>
<sequence>MVNTQLSIINITTMKNFHLALCVILLLIVSFSCKKITGKGPVVVESRQTATFDGLNLKIPAELYFKQDSVFKIELQAQENILDEIETAVINNELQIRFRHDITKVRSNDGITVLINGPDVRSFTVDGSGYLEIPDLITPANMSLHVNGSGNLKVNNVNTTEVNGEISGSGIITVSSGNANTNNLKISGSGLINASGLMVKDARANVKGSGNIQLFATQTLDATISGSGSILFKGSPAVTTHISGSGTVTKM</sequence>
<evidence type="ECO:0000313" key="2">
    <source>
        <dbReference type="EMBL" id="OQP51814.1"/>
    </source>
</evidence>
<dbReference type="Proteomes" id="UP000192610">
    <property type="component" value="Unassembled WGS sequence"/>
</dbReference>
<accession>A0A1V9F0N6</accession>
<dbReference type="PANTHER" id="PTHR39200">
    <property type="entry name" value="HYPOTHETICAL EXPORTED PROTEIN"/>
    <property type="match status" value="1"/>
</dbReference>
<dbReference type="Gene3D" id="2.160.20.120">
    <property type="match status" value="1"/>
</dbReference>
<comment type="caution">
    <text evidence="2">The sequence shown here is derived from an EMBL/GenBank/DDBJ whole genome shotgun (WGS) entry which is preliminary data.</text>
</comment>
<dbReference type="STRING" id="354355.SAMN05660816_06216"/>
<dbReference type="AlphaFoldDB" id="A0A1V9F0N6"/>
<dbReference type="Pfam" id="PF10988">
    <property type="entry name" value="DUF2807"/>
    <property type="match status" value="1"/>
</dbReference>
<name>A0A1V9F0N6_9BACT</name>
<feature type="domain" description="Putative auto-transporter adhesin head GIN" evidence="1">
    <location>
        <begin position="52"/>
        <end position="236"/>
    </location>
</feature>